<evidence type="ECO:0000313" key="3">
    <source>
        <dbReference type="EMBL" id="MFC6006200.1"/>
    </source>
</evidence>
<name>A0ABW1JAV5_9ACTN</name>
<dbReference type="InterPro" id="IPR002347">
    <property type="entry name" value="SDR_fam"/>
</dbReference>
<sequence length="257" mass="26436">MTPEAGPTSAHPRPVAVVTGASSGIGAATARRLAAEGYDVVAAARRRDRLDALAGEVEHVRAVTLDVTDDASVAALAADLPDVAVLVNNAGGAFGMDEVATSDVEDWRRMYDVNVLGSVRMVKALLPALEAGAGGHVVVTGSIAGHLVYENGGGYTAAKHAEAALAQTLRLELNGRPVRVSEVAPGMVATDEFSLVRFGGDQAKADAVYAGVANPLTADDIADTIAFVVTRPAHVNIDLLVVKPLAQAAPHKVHRTS</sequence>
<evidence type="ECO:0000256" key="1">
    <source>
        <dbReference type="ARBA" id="ARBA00006484"/>
    </source>
</evidence>
<dbReference type="Gene3D" id="3.40.50.720">
    <property type="entry name" value="NAD(P)-binding Rossmann-like Domain"/>
    <property type="match status" value="1"/>
</dbReference>
<comment type="caution">
    <text evidence="3">The sequence shown here is derived from an EMBL/GenBank/DDBJ whole genome shotgun (WGS) entry which is preliminary data.</text>
</comment>
<gene>
    <name evidence="3" type="ORF">ACFQDO_03565</name>
</gene>
<evidence type="ECO:0000256" key="2">
    <source>
        <dbReference type="ARBA" id="ARBA00023002"/>
    </source>
</evidence>
<evidence type="ECO:0000313" key="4">
    <source>
        <dbReference type="Proteomes" id="UP001596189"/>
    </source>
</evidence>
<protein>
    <submittedName>
        <fullName evidence="3">SDR family NAD(P)-dependent oxidoreductase</fullName>
    </submittedName>
</protein>
<dbReference type="EMBL" id="JBHSRD010000002">
    <property type="protein sequence ID" value="MFC6006200.1"/>
    <property type="molecule type" value="Genomic_DNA"/>
</dbReference>
<organism evidence="3 4">
    <name type="scientific">Angustibacter luteus</name>
    <dbReference type="NCBI Taxonomy" id="658456"/>
    <lineage>
        <taxon>Bacteria</taxon>
        <taxon>Bacillati</taxon>
        <taxon>Actinomycetota</taxon>
        <taxon>Actinomycetes</taxon>
        <taxon>Kineosporiales</taxon>
        <taxon>Kineosporiaceae</taxon>
    </lineage>
</organism>
<accession>A0ABW1JAV5</accession>
<dbReference type="InterPro" id="IPR036291">
    <property type="entry name" value="NAD(P)-bd_dom_sf"/>
</dbReference>
<dbReference type="RefSeq" id="WP_345717054.1">
    <property type="nucleotide sequence ID" value="NZ_BAABFP010000005.1"/>
</dbReference>
<dbReference type="Proteomes" id="UP001596189">
    <property type="component" value="Unassembled WGS sequence"/>
</dbReference>
<dbReference type="Pfam" id="PF00106">
    <property type="entry name" value="adh_short"/>
    <property type="match status" value="1"/>
</dbReference>
<comment type="similarity">
    <text evidence="1">Belongs to the short-chain dehydrogenases/reductases (SDR) family.</text>
</comment>
<keyword evidence="4" id="KW-1185">Reference proteome</keyword>
<dbReference type="PRINTS" id="PR00081">
    <property type="entry name" value="GDHRDH"/>
</dbReference>
<dbReference type="PANTHER" id="PTHR42901:SF1">
    <property type="entry name" value="ALCOHOL DEHYDROGENASE"/>
    <property type="match status" value="1"/>
</dbReference>
<dbReference type="SUPFAM" id="SSF51735">
    <property type="entry name" value="NAD(P)-binding Rossmann-fold domains"/>
    <property type="match status" value="1"/>
</dbReference>
<keyword evidence="2" id="KW-0560">Oxidoreductase</keyword>
<dbReference type="PANTHER" id="PTHR42901">
    <property type="entry name" value="ALCOHOL DEHYDROGENASE"/>
    <property type="match status" value="1"/>
</dbReference>
<proteinExistence type="inferred from homology"/>
<reference evidence="4" key="1">
    <citation type="journal article" date="2019" name="Int. J. Syst. Evol. Microbiol.">
        <title>The Global Catalogue of Microorganisms (GCM) 10K type strain sequencing project: providing services to taxonomists for standard genome sequencing and annotation.</title>
        <authorList>
            <consortium name="The Broad Institute Genomics Platform"/>
            <consortium name="The Broad Institute Genome Sequencing Center for Infectious Disease"/>
            <person name="Wu L."/>
            <person name="Ma J."/>
        </authorList>
    </citation>
    <scope>NUCLEOTIDE SEQUENCE [LARGE SCALE GENOMIC DNA]</scope>
    <source>
        <strain evidence="4">KACC 14249</strain>
    </source>
</reference>